<organism evidence="8 9">
    <name type="scientific">Brevibacillus aydinogluensis</name>
    <dbReference type="NCBI Taxonomy" id="927786"/>
    <lineage>
        <taxon>Bacteria</taxon>
        <taxon>Bacillati</taxon>
        <taxon>Bacillota</taxon>
        <taxon>Bacilli</taxon>
        <taxon>Bacillales</taxon>
        <taxon>Paenibacillaceae</taxon>
        <taxon>Brevibacillus</taxon>
    </lineage>
</organism>
<dbReference type="NCBIfam" id="TIGR00229">
    <property type="entry name" value="sensory_box"/>
    <property type="match status" value="1"/>
</dbReference>
<dbReference type="CDD" id="cd00009">
    <property type="entry name" value="AAA"/>
    <property type="match status" value="1"/>
</dbReference>
<evidence type="ECO:0000313" key="9">
    <source>
        <dbReference type="Proteomes" id="UP001189619"/>
    </source>
</evidence>
<keyword evidence="2" id="KW-0067">ATP-binding</keyword>
<keyword evidence="9" id="KW-1185">Reference proteome</keyword>
<dbReference type="PROSITE" id="PS00688">
    <property type="entry name" value="SIGMA54_INTERACT_3"/>
    <property type="match status" value="1"/>
</dbReference>
<gene>
    <name evidence="8" type="ORF">BSPP4475_17200</name>
</gene>
<reference evidence="8" key="1">
    <citation type="submission" date="2023-07" db="EMBL/GenBank/DDBJ databases">
        <authorList>
            <person name="Ivanov I."/>
            <person name="Teneva D."/>
            <person name="Stoikov I."/>
        </authorList>
    </citation>
    <scope>NUCLEOTIDE SEQUENCE</scope>
    <source>
        <strain evidence="8">4475</strain>
    </source>
</reference>
<evidence type="ECO:0000313" key="8">
    <source>
        <dbReference type="EMBL" id="CAJ1004049.1"/>
    </source>
</evidence>
<dbReference type="InterPro" id="IPR058031">
    <property type="entry name" value="AAA_lid_NorR"/>
</dbReference>
<dbReference type="PROSITE" id="PS00676">
    <property type="entry name" value="SIGMA54_INTERACT_2"/>
    <property type="match status" value="1"/>
</dbReference>
<dbReference type="GO" id="GO:0005524">
    <property type="term" value="F:ATP binding"/>
    <property type="evidence" value="ECO:0007669"/>
    <property type="project" value="UniProtKB-KW"/>
</dbReference>
<dbReference type="PROSITE" id="PS00675">
    <property type="entry name" value="SIGMA54_INTERACT_1"/>
    <property type="match status" value="1"/>
</dbReference>
<dbReference type="EMBL" id="OY569118">
    <property type="protein sequence ID" value="CAJ1004049.1"/>
    <property type="molecule type" value="Genomic_DNA"/>
</dbReference>
<name>A0AA48MC20_9BACL</name>
<keyword evidence="1" id="KW-0547">Nucleotide-binding</keyword>
<keyword evidence="3" id="KW-0805">Transcription regulation</keyword>
<dbReference type="Gene3D" id="3.40.50.300">
    <property type="entry name" value="P-loop containing nucleotide triphosphate hydrolases"/>
    <property type="match status" value="1"/>
</dbReference>
<dbReference type="Pfam" id="PF25601">
    <property type="entry name" value="AAA_lid_14"/>
    <property type="match status" value="1"/>
</dbReference>
<dbReference type="InterPro" id="IPR002078">
    <property type="entry name" value="Sigma_54_int"/>
</dbReference>
<keyword evidence="5" id="KW-0804">Transcription</keyword>
<dbReference type="InterPro" id="IPR000014">
    <property type="entry name" value="PAS"/>
</dbReference>
<dbReference type="PRINTS" id="PR01590">
    <property type="entry name" value="HTHFIS"/>
</dbReference>
<dbReference type="SMART" id="SM00382">
    <property type="entry name" value="AAA"/>
    <property type="match status" value="1"/>
</dbReference>
<dbReference type="PROSITE" id="PS50112">
    <property type="entry name" value="PAS"/>
    <property type="match status" value="1"/>
</dbReference>
<dbReference type="InterPro" id="IPR025943">
    <property type="entry name" value="Sigma_54_int_dom_ATP-bd_2"/>
</dbReference>
<dbReference type="InterPro" id="IPR027417">
    <property type="entry name" value="P-loop_NTPase"/>
</dbReference>
<dbReference type="Pfam" id="PF13426">
    <property type="entry name" value="PAS_9"/>
    <property type="match status" value="1"/>
</dbReference>
<dbReference type="PROSITE" id="PS50045">
    <property type="entry name" value="SIGMA54_INTERACT_4"/>
    <property type="match status" value="1"/>
</dbReference>
<dbReference type="PANTHER" id="PTHR32071:SF57">
    <property type="entry name" value="C4-DICARBOXYLATE TRANSPORT TRANSCRIPTIONAL REGULATORY PROTEIN DCTD"/>
    <property type="match status" value="1"/>
</dbReference>
<dbReference type="PANTHER" id="PTHR32071">
    <property type="entry name" value="TRANSCRIPTIONAL REGULATORY PROTEIN"/>
    <property type="match status" value="1"/>
</dbReference>
<dbReference type="KEGG" id="bayd:BSPP4475_17200"/>
<dbReference type="Proteomes" id="UP001189619">
    <property type="component" value="Chromosome"/>
</dbReference>
<dbReference type="Pfam" id="PF00158">
    <property type="entry name" value="Sigma54_activat"/>
    <property type="match status" value="1"/>
</dbReference>
<keyword evidence="4" id="KW-0238">DNA-binding</keyword>
<evidence type="ECO:0000259" key="6">
    <source>
        <dbReference type="PROSITE" id="PS50045"/>
    </source>
</evidence>
<dbReference type="Gene3D" id="1.10.10.60">
    <property type="entry name" value="Homeodomain-like"/>
    <property type="match status" value="1"/>
</dbReference>
<evidence type="ECO:0000259" key="7">
    <source>
        <dbReference type="PROSITE" id="PS50112"/>
    </source>
</evidence>
<dbReference type="Gene3D" id="3.30.450.20">
    <property type="entry name" value="PAS domain"/>
    <property type="match status" value="1"/>
</dbReference>
<dbReference type="InterPro" id="IPR025944">
    <property type="entry name" value="Sigma_54_int_dom_CS"/>
</dbReference>
<evidence type="ECO:0000256" key="3">
    <source>
        <dbReference type="ARBA" id="ARBA00023015"/>
    </source>
</evidence>
<dbReference type="SUPFAM" id="SSF46689">
    <property type="entry name" value="Homeodomain-like"/>
    <property type="match status" value="1"/>
</dbReference>
<evidence type="ECO:0000256" key="2">
    <source>
        <dbReference type="ARBA" id="ARBA00022840"/>
    </source>
</evidence>
<dbReference type="SMART" id="SM00091">
    <property type="entry name" value="PAS"/>
    <property type="match status" value="1"/>
</dbReference>
<dbReference type="Pfam" id="PF02954">
    <property type="entry name" value="HTH_8"/>
    <property type="match status" value="1"/>
</dbReference>
<dbReference type="SUPFAM" id="SSF52540">
    <property type="entry name" value="P-loop containing nucleoside triphosphate hydrolases"/>
    <property type="match status" value="1"/>
</dbReference>
<protein>
    <submittedName>
        <fullName evidence="8">Sigma-54-dependent Fis family transcriptional regulator</fullName>
    </submittedName>
</protein>
<feature type="domain" description="PAS" evidence="7">
    <location>
        <begin position="137"/>
        <end position="181"/>
    </location>
</feature>
<dbReference type="GO" id="GO:0043565">
    <property type="term" value="F:sequence-specific DNA binding"/>
    <property type="evidence" value="ECO:0007669"/>
    <property type="project" value="InterPro"/>
</dbReference>
<sequence length="604" mass="67013">MYRLCPFLYTFDYKVKHCPSGGWPVPCVYFLVWIGSDFLKPLFSLDCPLACLAEPIGSAAVSIRDGETEGVLHLGDRDAAVLVVPEKETLLKAGEQLLAWKRPSVPDLVTLNEANTPSGLVTAHRLFSAFVTLAQNQSALLHTLLDTMSEAITIVDMHNVVHYWNKAAENIYEIDRAQVVGTPLDAHFDSESIRLLDALKQGTSVQRVYHIPRPDRHVLINAAPIRQEGDIIGAISIEQDITELVRLNEELSHTTAHLHNLQQEMSRFQAADDPFFTIKGHSAAIQSAIQAARKVAQTDATVLIYGESGVGKELFAQAIHQASRRREKPFIAINCGAIPAALFESELFGYQGGAFTGAEKKGKPGKLELAHGGTLFLDEIGELPLELQVKLLRALQERQFYRVGGTEPITVNTRIVAATNRQLEHMVAEGRFREDLYYRLNVFTLEIPPLRERREDIPELVQLFLHEYAIANDQPVPRITPDVMQALIDHTWPGNIRQLRNVIERLSILQEGGVILPEHLPSAIRSLTLAAPPAVPLTPPYAPVSQTSPAGYPFAPDSALSERERILAALDRTYGNKKAAADLLGISRGTLYNKMRKYGISHER</sequence>
<dbReference type="AlphaFoldDB" id="A0AA48MC20"/>
<dbReference type="GO" id="GO:0006355">
    <property type="term" value="P:regulation of DNA-templated transcription"/>
    <property type="evidence" value="ECO:0007669"/>
    <property type="project" value="InterPro"/>
</dbReference>
<evidence type="ECO:0000256" key="4">
    <source>
        <dbReference type="ARBA" id="ARBA00023125"/>
    </source>
</evidence>
<dbReference type="InterPro" id="IPR009057">
    <property type="entry name" value="Homeodomain-like_sf"/>
</dbReference>
<dbReference type="CDD" id="cd00130">
    <property type="entry name" value="PAS"/>
    <property type="match status" value="1"/>
</dbReference>
<feature type="domain" description="Sigma-54 factor interaction" evidence="6">
    <location>
        <begin position="278"/>
        <end position="508"/>
    </location>
</feature>
<dbReference type="InterPro" id="IPR035965">
    <property type="entry name" value="PAS-like_dom_sf"/>
</dbReference>
<dbReference type="Gene3D" id="1.10.8.60">
    <property type="match status" value="1"/>
</dbReference>
<evidence type="ECO:0000256" key="1">
    <source>
        <dbReference type="ARBA" id="ARBA00022741"/>
    </source>
</evidence>
<dbReference type="InterPro" id="IPR002197">
    <property type="entry name" value="HTH_Fis"/>
</dbReference>
<dbReference type="FunFam" id="3.40.50.300:FF:000006">
    <property type="entry name" value="DNA-binding transcriptional regulator NtrC"/>
    <property type="match status" value="1"/>
</dbReference>
<accession>A0AA48MC20</accession>
<dbReference type="InterPro" id="IPR003593">
    <property type="entry name" value="AAA+_ATPase"/>
</dbReference>
<dbReference type="InterPro" id="IPR025662">
    <property type="entry name" value="Sigma_54_int_dom_ATP-bd_1"/>
</dbReference>
<dbReference type="SUPFAM" id="SSF55785">
    <property type="entry name" value="PYP-like sensor domain (PAS domain)"/>
    <property type="match status" value="1"/>
</dbReference>
<proteinExistence type="predicted"/>
<evidence type="ECO:0000256" key="5">
    <source>
        <dbReference type="ARBA" id="ARBA00023163"/>
    </source>
</evidence>